<dbReference type="Gene3D" id="3.30.565.40">
    <property type="entry name" value="Fervidobacterium nodosum Rt17-B1 like"/>
    <property type="match status" value="1"/>
</dbReference>
<dbReference type="InterPro" id="IPR025303">
    <property type="entry name" value="PdaC"/>
</dbReference>
<sequence>MKKSFYLLLFLLLSLGCENDGKLTFEPLQLTGESCKTCPEIKINIPKALEDIAVSRAINGALEEEIISLLSFDETEDIAKIEDAIASFHNSYKALKAKFPEETIGWEAKVDADIIYEDDTILTLVLNAYTFTGGAHGYGSTTFLNFDKLKGIELENWELFDDLESFQSFTEAKFRIQEDIPQDKNINATGFMFERDTFHLAENIGYTKDGVQLVYNQYEVASYADGPIILTIPYNEINKYLKRKVKS</sequence>
<feature type="domain" description="DUF3298" evidence="1">
    <location>
        <begin position="173"/>
        <end position="235"/>
    </location>
</feature>
<dbReference type="Gene3D" id="3.90.640.20">
    <property type="entry name" value="Heat-shock cognate protein, ATPase"/>
    <property type="match status" value="1"/>
</dbReference>
<gene>
    <name evidence="3" type="ORF">FVB32_06495</name>
</gene>
<dbReference type="InterPro" id="IPR021729">
    <property type="entry name" value="DUF3298"/>
</dbReference>
<dbReference type="Pfam" id="PF11738">
    <property type="entry name" value="DUF3298"/>
    <property type="match status" value="1"/>
</dbReference>
<feature type="domain" description="Deacetylase PdaC" evidence="2">
    <location>
        <begin position="36"/>
        <end position="137"/>
    </location>
</feature>
<dbReference type="EMBL" id="VRUR01000001">
    <property type="protein sequence ID" value="TXN37936.1"/>
    <property type="molecule type" value="Genomic_DNA"/>
</dbReference>
<comment type="caution">
    <text evidence="3">The sequence shown here is derived from an EMBL/GenBank/DDBJ whole genome shotgun (WGS) entry which is preliminary data.</text>
</comment>
<dbReference type="AlphaFoldDB" id="A0A5C8V956"/>
<evidence type="ECO:0000259" key="1">
    <source>
        <dbReference type="Pfam" id="PF11738"/>
    </source>
</evidence>
<accession>A0A5C8V956</accession>
<evidence type="ECO:0000313" key="4">
    <source>
        <dbReference type="Proteomes" id="UP000321456"/>
    </source>
</evidence>
<dbReference type="RefSeq" id="WP_147742345.1">
    <property type="nucleotide sequence ID" value="NZ_VRUR01000001.1"/>
</dbReference>
<evidence type="ECO:0000259" key="2">
    <source>
        <dbReference type="Pfam" id="PF13739"/>
    </source>
</evidence>
<proteinExistence type="predicted"/>
<keyword evidence="4" id="KW-1185">Reference proteome</keyword>
<evidence type="ECO:0000313" key="3">
    <source>
        <dbReference type="EMBL" id="TXN37936.1"/>
    </source>
</evidence>
<reference evidence="3 4" key="1">
    <citation type="submission" date="2019-08" db="EMBL/GenBank/DDBJ databases">
        <title>Professor.</title>
        <authorList>
            <person name="Park J.S."/>
        </authorList>
    </citation>
    <scope>NUCLEOTIDE SEQUENCE [LARGE SCALE GENOMIC DNA]</scope>
    <source>
        <strain evidence="3 4">176CP5-101</strain>
    </source>
</reference>
<organism evidence="3 4">
    <name type="scientific">Flagellimonas hymeniacidonis</name>
    <dbReference type="NCBI Taxonomy" id="2603628"/>
    <lineage>
        <taxon>Bacteria</taxon>
        <taxon>Pseudomonadati</taxon>
        <taxon>Bacteroidota</taxon>
        <taxon>Flavobacteriia</taxon>
        <taxon>Flavobacteriales</taxon>
        <taxon>Flavobacteriaceae</taxon>
        <taxon>Flagellimonas</taxon>
    </lineage>
</organism>
<dbReference type="PROSITE" id="PS51257">
    <property type="entry name" value="PROKAR_LIPOPROTEIN"/>
    <property type="match status" value="1"/>
</dbReference>
<protein>
    <submittedName>
        <fullName evidence="3">DUF3298 and DUF4163 domain-containing protein</fullName>
    </submittedName>
</protein>
<dbReference type="Proteomes" id="UP000321456">
    <property type="component" value="Unassembled WGS sequence"/>
</dbReference>
<name>A0A5C8V956_9FLAO</name>
<dbReference type="Pfam" id="PF13739">
    <property type="entry name" value="PdaC"/>
    <property type="match status" value="1"/>
</dbReference>
<dbReference type="InterPro" id="IPR037126">
    <property type="entry name" value="PdaC/RsiV-like_sf"/>
</dbReference>